<dbReference type="Pfam" id="PF07690">
    <property type="entry name" value="MFS_1"/>
    <property type="match status" value="1"/>
</dbReference>
<name>A0A3M7M9F2_9PLEO</name>
<feature type="transmembrane region" description="Helical" evidence="5">
    <location>
        <begin position="185"/>
        <end position="208"/>
    </location>
</feature>
<dbReference type="PANTHER" id="PTHR23294">
    <property type="entry name" value="ET TRANSLATION PRODUCT-RELATED"/>
    <property type="match status" value="1"/>
</dbReference>
<dbReference type="InterPro" id="IPR011701">
    <property type="entry name" value="MFS"/>
</dbReference>
<dbReference type="SUPFAM" id="SSF103473">
    <property type="entry name" value="MFS general substrate transporter"/>
    <property type="match status" value="1"/>
</dbReference>
<reference evidence="6 7" key="1">
    <citation type="journal article" date="2014" name="PLoS ONE">
        <title>De novo Genome Assembly of the Fungal Plant Pathogen Pyrenophora semeniperda.</title>
        <authorList>
            <person name="Soliai M.M."/>
            <person name="Meyer S.E."/>
            <person name="Udall J.A."/>
            <person name="Elzinga D.E."/>
            <person name="Hermansen R.A."/>
            <person name="Bodily P.M."/>
            <person name="Hart A.A."/>
            <person name="Coleman C.E."/>
        </authorList>
    </citation>
    <scope>NUCLEOTIDE SEQUENCE [LARGE SCALE GENOMIC DNA]</scope>
    <source>
        <strain evidence="6 7">CCB06</strain>
        <tissue evidence="6">Mycelium</tissue>
    </source>
</reference>
<evidence type="ECO:0000256" key="3">
    <source>
        <dbReference type="ARBA" id="ARBA00022989"/>
    </source>
</evidence>
<keyword evidence="2 5" id="KW-0812">Transmembrane</keyword>
<feature type="transmembrane region" description="Helical" evidence="5">
    <location>
        <begin position="156"/>
        <end position="173"/>
    </location>
</feature>
<dbReference type="EMBL" id="KE747826">
    <property type="protein sequence ID" value="RMZ71107.1"/>
    <property type="molecule type" value="Genomic_DNA"/>
</dbReference>
<dbReference type="Proteomes" id="UP000265663">
    <property type="component" value="Unassembled WGS sequence"/>
</dbReference>
<evidence type="ECO:0000256" key="4">
    <source>
        <dbReference type="ARBA" id="ARBA00023136"/>
    </source>
</evidence>
<keyword evidence="4 5" id="KW-0472">Membrane</keyword>
<evidence type="ECO:0000313" key="6">
    <source>
        <dbReference type="EMBL" id="RMZ71107.1"/>
    </source>
</evidence>
<dbReference type="InterPro" id="IPR036259">
    <property type="entry name" value="MFS_trans_sf"/>
</dbReference>
<evidence type="ECO:0000256" key="5">
    <source>
        <dbReference type="SAM" id="Phobius"/>
    </source>
</evidence>
<proteinExistence type="predicted"/>
<evidence type="ECO:0000313" key="7">
    <source>
        <dbReference type="Proteomes" id="UP000265663"/>
    </source>
</evidence>
<keyword evidence="7" id="KW-1185">Reference proteome</keyword>
<evidence type="ECO:0000256" key="2">
    <source>
        <dbReference type="ARBA" id="ARBA00022692"/>
    </source>
</evidence>
<keyword evidence="3 5" id="KW-1133">Transmembrane helix</keyword>
<sequence length="335" mass="37506">MGGVTSGLLYVAETTAMLSYPKLEDRGFYLGIWSAMRNSGSVIGGAINFSKNHSDSKSGGVVWATYLIFLGFECTGVIWALLLSQTRKVRRRDHSKVSMSPLLTWKQEIVTLWTYLRNPNTWLVFIPAFYSFFYGGTMGTYLSLHFSVRARALSSLIVPCIVIPCVLAFGRLLDSTRIPQKRKAWIGFLIWVIPQGACFIWIALEYHYRGDKTGLDYTLNTRLWAQAYFPYLIIFVAGYLTQLCLYWILGNFSNVMGDASRAGGTFRAFEVAGQAVSYGLSSASHIDHTIPLYVNIGLLLITVPSMVLLINKMPTKPLSVVEQVVEEKEDAEKKA</sequence>
<dbReference type="InterPro" id="IPR051617">
    <property type="entry name" value="UNC-93-like_regulator"/>
</dbReference>
<comment type="subcellular location">
    <subcellularLocation>
        <location evidence="1">Membrane</location>
        <topology evidence="1">Multi-pass membrane protein</topology>
    </subcellularLocation>
</comment>
<feature type="transmembrane region" description="Helical" evidence="5">
    <location>
        <begin position="290"/>
        <end position="310"/>
    </location>
</feature>
<organism evidence="6 7">
    <name type="scientific">Pyrenophora seminiperda CCB06</name>
    <dbReference type="NCBI Taxonomy" id="1302712"/>
    <lineage>
        <taxon>Eukaryota</taxon>
        <taxon>Fungi</taxon>
        <taxon>Dikarya</taxon>
        <taxon>Ascomycota</taxon>
        <taxon>Pezizomycotina</taxon>
        <taxon>Dothideomycetes</taxon>
        <taxon>Pleosporomycetidae</taxon>
        <taxon>Pleosporales</taxon>
        <taxon>Pleosporineae</taxon>
        <taxon>Pleosporaceae</taxon>
        <taxon>Pyrenophora</taxon>
    </lineage>
</organism>
<dbReference type="OrthoDB" id="196103at2759"/>
<feature type="transmembrane region" description="Helical" evidence="5">
    <location>
        <begin position="61"/>
        <end position="82"/>
    </location>
</feature>
<feature type="transmembrane region" description="Helical" evidence="5">
    <location>
        <begin position="122"/>
        <end position="144"/>
    </location>
</feature>
<feature type="transmembrane region" description="Helical" evidence="5">
    <location>
        <begin position="228"/>
        <end position="249"/>
    </location>
</feature>
<dbReference type="GO" id="GO:0016020">
    <property type="term" value="C:membrane"/>
    <property type="evidence" value="ECO:0007669"/>
    <property type="project" value="UniProtKB-SubCell"/>
</dbReference>
<gene>
    <name evidence="6" type="ORF">GMOD_00005613</name>
</gene>
<protein>
    <submittedName>
        <fullName evidence="6">Major facilitator superfamily transporter</fullName>
    </submittedName>
</protein>
<dbReference type="Gene3D" id="1.20.1250.20">
    <property type="entry name" value="MFS general substrate transporter like domains"/>
    <property type="match status" value="1"/>
</dbReference>
<accession>A0A3M7M9F2</accession>
<evidence type="ECO:0000256" key="1">
    <source>
        <dbReference type="ARBA" id="ARBA00004141"/>
    </source>
</evidence>
<dbReference type="AlphaFoldDB" id="A0A3M7M9F2"/>
<dbReference type="GO" id="GO:0022857">
    <property type="term" value="F:transmembrane transporter activity"/>
    <property type="evidence" value="ECO:0007669"/>
    <property type="project" value="InterPro"/>
</dbReference>
<dbReference type="PANTHER" id="PTHR23294:SF19">
    <property type="entry name" value="DUF895 DOMAIN MEMBRANE PROTEIN-RELATED"/>
    <property type="match status" value="1"/>
</dbReference>